<dbReference type="PROSITE" id="PS50885">
    <property type="entry name" value="HAMP"/>
    <property type="match status" value="1"/>
</dbReference>
<feature type="modified residue" description="Phosphohistidine" evidence="12">
    <location>
        <position position="934"/>
    </location>
</feature>
<dbReference type="EC" id="2.7.13.3" evidence="3"/>
<dbReference type="CDD" id="cd00156">
    <property type="entry name" value="REC"/>
    <property type="match status" value="1"/>
</dbReference>
<feature type="region of interest" description="Disordered" evidence="15">
    <location>
        <begin position="772"/>
        <end position="882"/>
    </location>
</feature>
<dbReference type="EMBL" id="BLVP01000043">
    <property type="protein sequence ID" value="GFM38595.1"/>
    <property type="molecule type" value="Genomic_DNA"/>
</dbReference>
<dbReference type="InterPro" id="IPR008207">
    <property type="entry name" value="Sig_transdc_His_kin_Hpt_dom"/>
</dbReference>
<evidence type="ECO:0000256" key="6">
    <source>
        <dbReference type="ARBA" id="ARBA00022741"/>
    </source>
</evidence>
<dbReference type="SMART" id="SM00448">
    <property type="entry name" value="REC"/>
    <property type="match status" value="2"/>
</dbReference>
<feature type="domain" description="Response regulatory" evidence="18">
    <location>
        <begin position="652"/>
        <end position="768"/>
    </location>
</feature>
<evidence type="ECO:0000256" key="15">
    <source>
        <dbReference type="SAM" id="MobiDB-lite"/>
    </source>
</evidence>
<dbReference type="SMART" id="SM00388">
    <property type="entry name" value="HisKA"/>
    <property type="match status" value="1"/>
</dbReference>
<dbReference type="SMART" id="SM00387">
    <property type="entry name" value="HATPase_c"/>
    <property type="match status" value="1"/>
</dbReference>
<dbReference type="FunFam" id="1.10.287.130:FF:000002">
    <property type="entry name" value="Two-component osmosensing histidine kinase"/>
    <property type="match status" value="1"/>
</dbReference>
<feature type="domain" description="Response regulatory" evidence="18">
    <location>
        <begin position="513"/>
        <end position="630"/>
    </location>
</feature>
<dbReference type="AlphaFoldDB" id="A0A7J0BZG3"/>
<feature type="domain" description="HAMP" evidence="19">
    <location>
        <begin position="180"/>
        <end position="233"/>
    </location>
</feature>
<dbReference type="Gene3D" id="1.20.120.160">
    <property type="entry name" value="HPT domain"/>
    <property type="match status" value="1"/>
</dbReference>
<comment type="subcellular location">
    <subcellularLocation>
        <location evidence="2">Membrane</location>
    </subcellularLocation>
</comment>
<comment type="caution">
    <text evidence="21">The sequence shown here is derived from an EMBL/GenBank/DDBJ whole genome shotgun (WGS) entry which is preliminary data.</text>
</comment>
<evidence type="ECO:0000256" key="13">
    <source>
        <dbReference type="PROSITE-ProRule" id="PRU00169"/>
    </source>
</evidence>
<dbReference type="SUPFAM" id="SSF47384">
    <property type="entry name" value="Homodimeric domain of signal transducing histidine kinase"/>
    <property type="match status" value="1"/>
</dbReference>
<dbReference type="Gene3D" id="3.30.565.10">
    <property type="entry name" value="Histidine kinase-like ATPase, C-terminal domain"/>
    <property type="match status" value="1"/>
</dbReference>
<name>A0A7J0BZG3_9BACT</name>
<reference evidence="21 22" key="1">
    <citation type="submission" date="2020-05" db="EMBL/GenBank/DDBJ databases">
        <title>Draft genome sequence of Desulfovibrio psychrotolerans JS1T.</title>
        <authorList>
            <person name="Ueno A."/>
            <person name="Tamazawa S."/>
            <person name="Tamamura S."/>
            <person name="Murakami T."/>
            <person name="Kiyama T."/>
            <person name="Inomata H."/>
            <person name="Amano Y."/>
            <person name="Miyakawa K."/>
            <person name="Tamaki H."/>
            <person name="Naganuma T."/>
            <person name="Kaneko K."/>
        </authorList>
    </citation>
    <scope>NUCLEOTIDE SEQUENCE [LARGE SCALE GENOMIC DNA]</scope>
    <source>
        <strain evidence="21 22">JS1</strain>
    </source>
</reference>
<dbReference type="Pfam" id="PF02518">
    <property type="entry name" value="HATPase_c"/>
    <property type="match status" value="1"/>
</dbReference>
<dbReference type="InterPro" id="IPR011006">
    <property type="entry name" value="CheY-like_superfamily"/>
</dbReference>
<keyword evidence="7" id="KW-0418">Kinase</keyword>
<evidence type="ECO:0000256" key="1">
    <source>
        <dbReference type="ARBA" id="ARBA00000085"/>
    </source>
</evidence>
<dbReference type="CDD" id="cd16922">
    <property type="entry name" value="HATPase_EvgS-ArcB-TorS-like"/>
    <property type="match status" value="1"/>
</dbReference>
<dbReference type="Gene3D" id="1.10.287.130">
    <property type="match status" value="1"/>
</dbReference>
<dbReference type="InterPro" id="IPR003594">
    <property type="entry name" value="HATPase_dom"/>
</dbReference>
<feature type="domain" description="Histidine kinase" evidence="17">
    <location>
        <begin position="273"/>
        <end position="496"/>
    </location>
</feature>
<evidence type="ECO:0000256" key="2">
    <source>
        <dbReference type="ARBA" id="ARBA00004370"/>
    </source>
</evidence>
<dbReference type="SUPFAM" id="SSF47226">
    <property type="entry name" value="Histidine-containing phosphotransfer domain, HPT domain"/>
    <property type="match status" value="1"/>
</dbReference>
<evidence type="ECO:0000256" key="10">
    <source>
        <dbReference type="ARBA" id="ARBA00064003"/>
    </source>
</evidence>
<dbReference type="RefSeq" id="WP_174411199.1">
    <property type="nucleotide sequence ID" value="NZ_BLVP01000043.1"/>
</dbReference>
<dbReference type="SUPFAM" id="SSF158472">
    <property type="entry name" value="HAMP domain-like"/>
    <property type="match status" value="1"/>
</dbReference>
<dbReference type="PROSITE" id="PS50894">
    <property type="entry name" value="HPT"/>
    <property type="match status" value="1"/>
</dbReference>
<dbReference type="GO" id="GO:0005524">
    <property type="term" value="F:ATP binding"/>
    <property type="evidence" value="ECO:0007669"/>
    <property type="project" value="UniProtKB-KW"/>
</dbReference>
<evidence type="ECO:0000256" key="9">
    <source>
        <dbReference type="ARBA" id="ARBA00023012"/>
    </source>
</evidence>
<evidence type="ECO:0000256" key="11">
    <source>
        <dbReference type="ARBA" id="ARBA00068150"/>
    </source>
</evidence>
<dbReference type="InterPro" id="IPR036097">
    <property type="entry name" value="HisK_dim/P_sf"/>
</dbReference>
<dbReference type="Pfam" id="PF00672">
    <property type="entry name" value="HAMP"/>
    <property type="match status" value="1"/>
</dbReference>
<dbReference type="Pfam" id="PF00072">
    <property type="entry name" value="Response_reg"/>
    <property type="match status" value="2"/>
</dbReference>
<proteinExistence type="predicted"/>
<feature type="modified residue" description="4-aspartylphosphate" evidence="13">
    <location>
        <position position="564"/>
    </location>
</feature>
<evidence type="ECO:0000313" key="21">
    <source>
        <dbReference type="EMBL" id="GFM38595.1"/>
    </source>
</evidence>
<evidence type="ECO:0000259" key="19">
    <source>
        <dbReference type="PROSITE" id="PS50885"/>
    </source>
</evidence>
<dbReference type="InterPro" id="IPR004358">
    <property type="entry name" value="Sig_transdc_His_kin-like_C"/>
</dbReference>
<dbReference type="PROSITE" id="PS50109">
    <property type="entry name" value="HIS_KIN"/>
    <property type="match status" value="1"/>
</dbReference>
<dbReference type="Pfam" id="PF01627">
    <property type="entry name" value="Hpt"/>
    <property type="match status" value="1"/>
</dbReference>
<keyword evidence="16" id="KW-0472">Membrane</keyword>
<dbReference type="PRINTS" id="PR00344">
    <property type="entry name" value="BCTRLSENSOR"/>
</dbReference>
<feature type="modified residue" description="4-aspartylphosphate" evidence="13">
    <location>
        <position position="701"/>
    </location>
</feature>
<dbReference type="PROSITE" id="PS50110">
    <property type="entry name" value="RESPONSE_REGULATORY"/>
    <property type="match status" value="2"/>
</dbReference>
<keyword evidence="5" id="KW-0808">Transferase</keyword>
<dbReference type="SMART" id="SM00304">
    <property type="entry name" value="HAMP"/>
    <property type="match status" value="1"/>
</dbReference>
<keyword evidence="22" id="KW-1185">Reference proteome</keyword>
<dbReference type="Proteomes" id="UP000503820">
    <property type="component" value="Unassembled WGS sequence"/>
</dbReference>
<keyword evidence="8" id="KW-0067">ATP-binding</keyword>
<evidence type="ECO:0000259" key="17">
    <source>
        <dbReference type="PROSITE" id="PS50109"/>
    </source>
</evidence>
<dbReference type="InterPro" id="IPR036890">
    <property type="entry name" value="HATPase_C_sf"/>
</dbReference>
<dbReference type="GO" id="GO:0005886">
    <property type="term" value="C:plasma membrane"/>
    <property type="evidence" value="ECO:0007669"/>
    <property type="project" value="UniProtKB-SubCell"/>
</dbReference>
<dbReference type="GO" id="GO:0000155">
    <property type="term" value="F:phosphorelay sensor kinase activity"/>
    <property type="evidence" value="ECO:0007669"/>
    <property type="project" value="InterPro"/>
</dbReference>
<dbReference type="InterPro" id="IPR036641">
    <property type="entry name" value="HPT_dom_sf"/>
</dbReference>
<gene>
    <name evidence="21" type="ORF">DSM19430T_32790</name>
</gene>
<evidence type="ECO:0000256" key="16">
    <source>
        <dbReference type="SAM" id="Phobius"/>
    </source>
</evidence>
<dbReference type="Pfam" id="PF00512">
    <property type="entry name" value="HisKA"/>
    <property type="match status" value="1"/>
</dbReference>
<dbReference type="InterPro" id="IPR005467">
    <property type="entry name" value="His_kinase_dom"/>
</dbReference>
<evidence type="ECO:0000256" key="5">
    <source>
        <dbReference type="ARBA" id="ARBA00022679"/>
    </source>
</evidence>
<dbReference type="CDD" id="cd00082">
    <property type="entry name" value="HisKA"/>
    <property type="match status" value="1"/>
</dbReference>
<evidence type="ECO:0000256" key="4">
    <source>
        <dbReference type="ARBA" id="ARBA00022553"/>
    </source>
</evidence>
<feature type="coiled-coil region" evidence="14">
    <location>
        <begin position="225"/>
        <end position="273"/>
    </location>
</feature>
<dbReference type="PANTHER" id="PTHR45339">
    <property type="entry name" value="HYBRID SIGNAL TRANSDUCTION HISTIDINE KINASE J"/>
    <property type="match status" value="1"/>
</dbReference>
<keyword evidence="14" id="KW-0175">Coiled coil</keyword>
<keyword evidence="16" id="KW-0812">Transmembrane</keyword>
<evidence type="ECO:0000256" key="3">
    <source>
        <dbReference type="ARBA" id="ARBA00012438"/>
    </source>
</evidence>
<keyword evidence="4 13" id="KW-0597">Phosphoprotein</keyword>
<dbReference type="CDD" id="cd17546">
    <property type="entry name" value="REC_hyHK_CKI1_RcsC-like"/>
    <property type="match status" value="1"/>
</dbReference>
<dbReference type="CDD" id="cd06225">
    <property type="entry name" value="HAMP"/>
    <property type="match status" value="1"/>
</dbReference>
<keyword evidence="6" id="KW-0547">Nucleotide-binding</keyword>
<evidence type="ECO:0000256" key="14">
    <source>
        <dbReference type="SAM" id="Coils"/>
    </source>
</evidence>
<evidence type="ECO:0000256" key="8">
    <source>
        <dbReference type="ARBA" id="ARBA00022840"/>
    </source>
</evidence>
<keyword evidence="9" id="KW-0902">Two-component regulatory system</keyword>
<accession>A0A7J0BZG3</accession>
<comment type="catalytic activity">
    <reaction evidence="1">
        <text>ATP + protein L-histidine = ADP + protein N-phospho-L-histidine.</text>
        <dbReference type="EC" id="2.7.13.3"/>
    </reaction>
</comment>
<dbReference type="Gene3D" id="3.40.50.2300">
    <property type="match status" value="2"/>
</dbReference>
<evidence type="ECO:0000256" key="7">
    <source>
        <dbReference type="ARBA" id="ARBA00022777"/>
    </source>
</evidence>
<organism evidence="21 22">
    <name type="scientific">Desulfovibrio psychrotolerans</name>
    <dbReference type="NCBI Taxonomy" id="415242"/>
    <lineage>
        <taxon>Bacteria</taxon>
        <taxon>Pseudomonadati</taxon>
        <taxon>Thermodesulfobacteriota</taxon>
        <taxon>Desulfovibrionia</taxon>
        <taxon>Desulfovibrionales</taxon>
        <taxon>Desulfovibrionaceae</taxon>
        <taxon>Desulfovibrio</taxon>
    </lineage>
</organism>
<evidence type="ECO:0000313" key="22">
    <source>
        <dbReference type="Proteomes" id="UP000503820"/>
    </source>
</evidence>
<feature type="compositionally biased region" description="Pro residues" evidence="15">
    <location>
        <begin position="846"/>
        <end position="860"/>
    </location>
</feature>
<evidence type="ECO:0000259" key="20">
    <source>
        <dbReference type="PROSITE" id="PS50894"/>
    </source>
</evidence>
<dbReference type="Gene3D" id="6.10.340.10">
    <property type="match status" value="1"/>
</dbReference>
<feature type="domain" description="HPt" evidence="20">
    <location>
        <begin position="895"/>
        <end position="987"/>
    </location>
</feature>
<evidence type="ECO:0000256" key="12">
    <source>
        <dbReference type="PROSITE-ProRule" id="PRU00110"/>
    </source>
</evidence>
<comment type="subunit">
    <text evidence="10">At low DSF concentrations, interacts with RpfF.</text>
</comment>
<feature type="compositionally biased region" description="Polar residues" evidence="15">
    <location>
        <begin position="772"/>
        <end position="783"/>
    </location>
</feature>
<dbReference type="InterPro" id="IPR001789">
    <property type="entry name" value="Sig_transdc_resp-reg_receiver"/>
</dbReference>
<dbReference type="InterPro" id="IPR003660">
    <property type="entry name" value="HAMP_dom"/>
</dbReference>
<feature type="transmembrane region" description="Helical" evidence="16">
    <location>
        <begin position="16"/>
        <end position="37"/>
    </location>
</feature>
<dbReference type="SUPFAM" id="SSF55874">
    <property type="entry name" value="ATPase domain of HSP90 chaperone/DNA topoisomerase II/histidine kinase"/>
    <property type="match status" value="1"/>
</dbReference>
<dbReference type="FunFam" id="3.30.565.10:FF:000010">
    <property type="entry name" value="Sensor histidine kinase RcsC"/>
    <property type="match status" value="1"/>
</dbReference>
<feature type="compositionally biased region" description="Polar residues" evidence="15">
    <location>
        <begin position="792"/>
        <end position="805"/>
    </location>
</feature>
<dbReference type="InterPro" id="IPR003661">
    <property type="entry name" value="HisK_dim/P_dom"/>
</dbReference>
<dbReference type="PANTHER" id="PTHR45339:SF5">
    <property type="entry name" value="HISTIDINE KINASE"/>
    <property type="match status" value="1"/>
</dbReference>
<protein>
    <recommendedName>
        <fullName evidence="11">Sensory/regulatory protein RpfC</fullName>
        <ecNumber evidence="3">2.7.13.3</ecNumber>
    </recommendedName>
</protein>
<dbReference type="SUPFAM" id="SSF52172">
    <property type="entry name" value="CheY-like"/>
    <property type="match status" value="2"/>
</dbReference>
<sequence length="999" mass="110397">MKNTRHYGLSSLQAKLAFLVVASSTLVLLLFSAWDYLSVSRQKYSELEEFTRRLAERSASILLRPVWNVDVRAVESIMLSELTDPRIHALLVLEEDGRNVFFGMQNDGTRLFTVPAQHTGNMLLYSEELRMEDRFVGSVLVMVSSDTVRKELYDQLVATGARTIALVSLLGCIILLAARRVVIRPLQHLSDTARSITEDKIYSVRAEKVHDDEIGSLIDSFNDMLERIEARDQMLNNRRKHLEALVTERTVELEEARQRAEDANRAKSEFVANMSHELRTPMNSIIGMADIAERSGLSAKQLEYLKIIKTSSRSLLGIVNDILDFSKIEAQRLELEIIPFDLRTVLEEVTDLFGDRVAEKGVELVADVDADVPFCFLGDPLRIKQVLINLVTNAFKFTEQGEVCIAISSRQQTGQHARLDISVRDTGIGIRADRQAHVFDMFTQADGSTTRKYGGTGLGLAIARELVQLMGGSISVESEEGKGSTFRFSVELPLAENQLRGQYALPQDVCARPVLLVEDNVSNRNVIEKMLSSMGMRCQSLADGPAALEVLEHRAGDFGLLLLDWRLPGMDGLQLVETLLARKVALPPVMLMTAFGRENEVERAEKLGIRAFLLKPVKIASLHRVILETFGHAVQPPVEEAAVPEGNFVGVRALLVEDNLINQHVAREVLASEGIHVTIADNGRKALEHLASATFDVVLMDLQMPEMDGFEATRIIRKSPEYDHLPIIAMTAHVMDEDRHLALKTGMNDYVTKPIERRVLFSVLRKWLGAGSSQQNADATVRQNGAGGTDGNAETGNAGNKNFLDNVTFPDNAGHTSHPNNQDNQGNQNSQGSNPGTPARERSVFPSPPQAGVPPQPLPSPDRQQVPEDTACTHPLPDLMPGLDVTEGVQRVSGKEWLYMKILEGFLGAYAHAAEDMRALHRQGDAESLSRKAHTVAGAAGNVSANALRLVALDVEQTTRKNFDAVPPLLDELESELRIACDSMRHLLELCPQAAPKEH</sequence>
<keyword evidence="16" id="KW-1133">Transmembrane helix</keyword>
<feature type="compositionally biased region" description="Low complexity" evidence="15">
    <location>
        <begin position="820"/>
        <end position="834"/>
    </location>
</feature>
<evidence type="ECO:0000259" key="18">
    <source>
        <dbReference type="PROSITE" id="PS50110"/>
    </source>
</evidence>